<evidence type="ECO:0000256" key="1">
    <source>
        <dbReference type="ARBA" id="ARBA00001974"/>
    </source>
</evidence>
<dbReference type="Gene3D" id="1.20.120.310">
    <property type="entry name" value="ERV/ALR sulfhydryl oxidase domain"/>
    <property type="match status" value="1"/>
</dbReference>
<dbReference type="EMBL" id="JALJOS010000001">
    <property type="protein sequence ID" value="KAK9845037.1"/>
    <property type="molecule type" value="Genomic_DNA"/>
</dbReference>
<dbReference type="GO" id="GO:0005739">
    <property type="term" value="C:mitochondrion"/>
    <property type="evidence" value="ECO:0007669"/>
    <property type="project" value="TreeGrafter"/>
</dbReference>
<gene>
    <name evidence="10" type="ORF">WJX74_009949</name>
</gene>
<evidence type="ECO:0000256" key="5">
    <source>
        <dbReference type="ARBA" id="ARBA00023157"/>
    </source>
</evidence>
<evidence type="ECO:0000313" key="11">
    <source>
        <dbReference type="Proteomes" id="UP001438707"/>
    </source>
</evidence>
<dbReference type="InterPro" id="IPR036774">
    <property type="entry name" value="ERV/ALR_sulphydryl_oxid_sf"/>
</dbReference>
<comment type="caution">
    <text evidence="10">The sequence shown here is derived from an EMBL/GenBank/DDBJ whole genome shotgun (WGS) entry which is preliminary data.</text>
</comment>
<dbReference type="PANTHER" id="PTHR12645">
    <property type="entry name" value="ALR/ERV"/>
    <property type="match status" value="1"/>
</dbReference>
<dbReference type="PANTHER" id="PTHR12645:SF0">
    <property type="entry name" value="FAD-LINKED SULFHYDRYL OXIDASE ALR"/>
    <property type="match status" value="1"/>
</dbReference>
<protein>
    <recommendedName>
        <fullName evidence="8">Sulfhydryl oxidase</fullName>
        <ecNumber evidence="8">1.8.3.2</ecNumber>
    </recommendedName>
</protein>
<dbReference type="InterPro" id="IPR017905">
    <property type="entry name" value="ERV/ALR_sulphydryl_oxidase"/>
</dbReference>
<evidence type="ECO:0000256" key="7">
    <source>
        <dbReference type="ARBA" id="ARBA00054445"/>
    </source>
</evidence>
<dbReference type="AlphaFoldDB" id="A0AAW1SG99"/>
<sequence>MPKVAIYAAATEPALTSPATYSPKYQVPAGPITKDDLGRATWTLLHTLAAQYPDTPTRRQQKDVKALVDLLTRIYPCSDCAKHFRELVRKKPPQVASGEELQQWMCMAHNDVNQSIGKPAFNCKMANARWGTLDCGSELACSMDGGH</sequence>
<dbReference type="SUPFAM" id="SSF69000">
    <property type="entry name" value="FAD-dependent thiol oxidase"/>
    <property type="match status" value="1"/>
</dbReference>
<keyword evidence="5" id="KW-1015">Disulfide bond</keyword>
<dbReference type="Pfam" id="PF04777">
    <property type="entry name" value="Evr1_Alr"/>
    <property type="match status" value="1"/>
</dbReference>
<evidence type="ECO:0000256" key="2">
    <source>
        <dbReference type="ARBA" id="ARBA00022630"/>
    </source>
</evidence>
<dbReference type="GO" id="GO:0016971">
    <property type="term" value="F:flavin-dependent sulfhydryl oxidase activity"/>
    <property type="evidence" value="ECO:0007669"/>
    <property type="project" value="InterPro"/>
</dbReference>
<evidence type="ECO:0000256" key="3">
    <source>
        <dbReference type="ARBA" id="ARBA00022827"/>
    </source>
</evidence>
<keyword evidence="2 8" id="KW-0285">Flavoprotein</keyword>
<comment type="catalytic activity">
    <reaction evidence="6">
        <text>2 R'C(R)SH + O2 = R'C(R)S-S(R)CR' + H2O2</text>
        <dbReference type="Rhea" id="RHEA:17357"/>
        <dbReference type="ChEBI" id="CHEBI:15379"/>
        <dbReference type="ChEBI" id="CHEBI:16240"/>
        <dbReference type="ChEBI" id="CHEBI:16520"/>
        <dbReference type="ChEBI" id="CHEBI:17412"/>
        <dbReference type="EC" id="1.8.3.2"/>
    </reaction>
    <physiologicalReaction direction="left-to-right" evidence="6">
        <dbReference type="Rhea" id="RHEA:17358"/>
    </physiologicalReaction>
</comment>
<feature type="domain" description="ERV/ALR sulfhydryl oxidase" evidence="9">
    <location>
        <begin position="30"/>
        <end position="130"/>
    </location>
</feature>
<comment type="cofactor">
    <cofactor evidence="1 8">
        <name>FAD</name>
        <dbReference type="ChEBI" id="CHEBI:57692"/>
    </cofactor>
</comment>
<evidence type="ECO:0000313" key="10">
    <source>
        <dbReference type="EMBL" id="KAK9845037.1"/>
    </source>
</evidence>
<dbReference type="GO" id="GO:0050660">
    <property type="term" value="F:flavin adenine dinucleotide binding"/>
    <property type="evidence" value="ECO:0007669"/>
    <property type="project" value="TreeGrafter"/>
</dbReference>
<keyword evidence="3 8" id="KW-0274">FAD</keyword>
<reference evidence="10 11" key="1">
    <citation type="journal article" date="2024" name="Nat. Commun.">
        <title>Phylogenomics reveals the evolutionary origins of lichenization in chlorophyte algae.</title>
        <authorList>
            <person name="Puginier C."/>
            <person name="Libourel C."/>
            <person name="Otte J."/>
            <person name="Skaloud P."/>
            <person name="Haon M."/>
            <person name="Grisel S."/>
            <person name="Petersen M."/>
            <person name="Berrin J.G."/>
            <person name="Delaux P.M."/>
            <person name="Dal Grande F."/>
            <person name="Keller J."/>
        </authorList>
    </citation>
    <scope>NUCLEOTIDE SEQUENCE [LARGE SCALE GENOMIC DNA]</scope>
    <source>
        <strain evidence="10 11">SAG 2145</strain>
    </source>
</reference>
<dbReference type="PROSITE" id="PS51324">
    <property type="entry name" value="ERV_ALR"/>
    <property type="match status" value="1"/>
</dbReference>
<keyword evidence="11" id="KW-1185">Reference proteome</keyword>
<dbReference type="EC" id="1.8.3.2" evidence="8"/>
<dbReference type="Proteomes" id="UP001438707">
    <property type="component" value="Unassembled WGS sequence"/>
</dbReference>
<comment type="function">
    <text evidence="7">FAD-dependent sulfhydryl oxidase that catalyzes disulfide bond formation. Oxidizes thioredoxin in vitro. Required for the import and folding of small cysteine-containing proteins in the mitochondrial intermembrane space, and can act independently of the oxidoreductase MIA40. Can oxidize the cytochrome c oxidase assembly protein COX19, a typical substrate of MIA40.</text>
</comment>
<dbReference type="FunFam" id="1.20.120.310:FF:000002">
    <property type="entry name" value="Sulfhydryl oxidase"/>
    <property type="match status" value="1"/>
</dbReference>
<evidence type="ECO:0000259" key="9">
    <source>
        <dbReference type="PROSITE" id="PS51324"/>
    </source>
</evidence>
<evidence type="ECO:0000256" key="4">
    <source>
        <dbReference type="ARBA" id="ARBA00023002"/>
    </source>
</evidence>
<evidence type="ECO:0000256" key="8">
    <source>
        <dbReference type="RuleBase" id="RU371123"/>
    </source>
</evidence>
<keyword evidence="4 8" id="KW-0560">Oxidoreductase</keyword>
<dbReference type="InterPro" id="IPR039799">
    <property type="entry name" value="ALR/ERV"/>
</dbReference>
<accession>A0AAW1SG99</accession>
<organism evidence="10 11">
    <name type="scientific">Apatococcus lobatus</name>
    <dbReference type="NCBI Taxonomy" id="904363"/>
    <lineage>
        <taxon>Eukaryota</taxon>
        <taxon>Viridiplantae</taxon>
        <taxon>Chlorophyta</taxon>
        <taxon>core chlorophytes</taxon>
        <taxon>Trebouxiophyceae</taxon>
        <taxon>Chlorellales</taxon>
        <taxon>Chlorellaceae</taxon>
        <taxon>Apatococcus</taxon>
    </lineage>
</organism>
<name>A0AAW1SG99_9CHLO</name>
<evidence type="ECO:0000256" key="6">
    <source>
        <dbReference type="ARBA" id="ARBA00052964"/>
    </source>
</evidence>
<proteinExistence type="predicted"/>